<evidence type="ECO:0000313" key="4">
    <source>
        <dbReference type="Proteomes" id="UP000014978"/>
    </source>
</evidence>
<organism evidence="3 4">
    <name type="scientific">Spraguea lophii (strain 42_110)</name>
    <name type="common">Microsporidian parasite</name>
    <dbReference type="NCBI Taxonomy" id="1358809"/>
    <lineage>
        <taxon>Eukaryota</taxon>
        <taxon>Fungi</taxon>
        <taxon>Fungi incertae sedis</taxon>
        <taxon>Microsporidia</taxon>
        <taxon>Spragueidae</taxon>
        <taxon>Spraguea</taxon>
    </lineage>
</organism>
<dbReference type="STRING" id="1358809.S7XR32"/>
<dbReference type="InParanoid" id="S7XR32"/>
<reference evidence="4" key="1">
    <citation type="journal article" date="2013" name="PLoS Genet.">
        <title>The genome of Spraguea lophii and the basis of host-microsporidian interactions.</title>
        <authorList>
            <person name="Campbell S.E."/>
            <person name="Williams T.A."/>
            <person name="Yousuf A."/>
            <person name="Soanes D.M."/>
            <person name="Paszkiewicz K.H."/>
            <person name="Williams B.A.P."/>
        </authorList>
    </citation>
    <scope>NUCLEOTIDE SEQUENCE [LARGE SCALE GENOMIC DNA]</scope>
    <source>
        <strain evidence="4">42_110</strain>
    </source>
</reference>
<dbReference type="OrthoDB" id="10252509at2759"/>
<dbReference type="AlphaFoldDB" id="S7XR32"/>
<dbReference type="HOGENOM" id="CLU_019273_1_0_1"/>
<feature type="non-terminal residue" evidence="3">
    <location>
        <position position="1"/>
    </location>
</feature>
<dbReference type="FunCoup" id="S7XR32">
    <property type="interactions" value="332"/>
</dbReference>
<dbReference type="GO" id="GO:0043161">
    <property type="term" value="P:proteasome-mediated ubiquitin-dependent protein catabolic process"/>
    <property type="evidence" value="ECO:0007669"/>
    <property type="project" value="TreeGrafter"/>
</dbReference>
<dbReference type="GO" id="GO:0008540">
    <property type="term" value="C:proteasome regulatory particle, base subcomplex"/>
    <property type="evidence" value="ECO:0007669"/>
    <property type="project" value="TreeGrafter"/>
</dbReference>
<dbReference type="InterPro" id="IPR011989">
    <property type="entry name" value="ARM-like"/>
</dbReference>
<evidence type="ECO:0000259" key="2">
    <source>
        <dbReference type="Pfam" id="PF18051"/>
    </source>
</evidence>
<accession>S7XR32</accession>
<name>S7XR32_SPRLO</name>
<dbReference type="Gene3D" id="1.25.10.10">
    <property type="entry name" value="Leucine-rich Repeat Variant"/>
    <property type="match status" value="1"/>
</dbReference>
<dbReference type="PANTHER" id="PTHR10943:SF1">
    <property type="entry name" value="26S PROTEASOME NON-ATPASE REGULATORY SUBUNIT 2"/>
    <property type="match status" value="1"/>
</dbReference>
<keyword evidence="3" id="KW-0647">Proteasome</keyword>
<dbReference type="GO" id="GO:0034515">
    <property type="term" value="C:proteasome storage granule"/>
    <property type="evidence" value="ECO:0007669"/>
    <property type="project" value="TreeGrafter"/>
</dbReference>
<evidence type="ECO:0000256" key="1">
    <source>
        <dbReference type="ARBA" id="ARBA00022737"/>
    </source>
</evidence>
<evidence type="ECO:0000313" key="3">
    <source>
        <dbReference type="EMBL" id="EPR78418.1"/>
    </source>
</evidence>
<keyword evidence="4" id="KW-1185">Reference proteome</keyword>
<dbReference type="Pfam" id="PF18051">
    <property type="entry name" value="RPN1_C"/>
    <property type="match status" value="1"/>
</dbReference>
<gene>
    <name evidence="3" type="ORF">SLOPH_20</name>
</gene>
<dbReference type="VEuPathDB" id="MicrosporidiaDB:SLOPH_20"/>
<dbReference type="PANTHER" id="PTHR10943">
    <property type="entry name" value="26S PROTEASOME NON-ATPASE REGULATORY SUBUNIT"/>
    <property type="match status" value="1"/>
</dbReference>
<dbReference type="EMBL" id="ATCN01000806">
    <property type="protein sequence ID" value="EPR78418.1"/>
    <property type="molecule type" value="Genomic_DNA"/>
</dbReference>
<feature type="domain" description="26S proteasome non-ATPase regulatory subunit RPN1 C-terminal" evidence="2">
    <location>
        <begin position="549"/>
        <end position="596"/>
    </location>
</feature>
<dbReference type="Proteomes" id="UP000014978">
    <property type="component" value="Unassembled WGS sequence"/>
</dbReference>
<keyword evidence="1" id="KW-0677">Repeat</keyword>
<sequence>NIRIENKELEFIINNQYNKKLIQYINKDFEIENPKKIDEILKGIYRNREISTRQFQYISFANGIYHMGTGKDLLLYENKKLIEKNDKVESIGIFASLGFIDFYNPDKLCDALSEFIFAENNYRKSGSLLALAIAGCRTVDTNHTLLALISDSFMDDTYQKISAMLAINLTYSTSLYYSVDKSFPTKLNCNAKLGNQNKNENNFKGDNEEIKNKRKACDYDKIEEIKKLLSFTEKNLEEISMTLLTLSSIYAGTGDISISSRIVSKLLEYSDESDNIFYKIMILSLGLLYINTKGEFKQDQSFSILDFLENDAFDDYISNYIYVVIMGYSYAATSNTYIIEEILSIITSITTLRDVGYLMVALISIGDNTSSRMCMRLLGSDSENGRIAAIGLLYASNPLPEIIEFLSKKINTNTLPTIFTLGIIGCGTNNKNIIKLLEDNYSFYQKNTKVFSMMRMAKGLINAGRGIYGINIFPYNNIDIKTLVHLSTALFLILDGDNSINFQKYYFMNYLLAGTLTNKSITTIKINEDIENIEYTNTVISVGNPIDIVGMAGNPKKLSSIQSNASPVVLQVGENGELNDKDKTYTNVIEGVVIMK</sequence>
<dbReference type="InterPro" id="IPR041433">
    <property type="entry name" value="RPN1_C"/>
</dbReference>
<proteinExistence type="predicted"/>
<comment type="caution">
    <text evidence="3">The sequence shown here is derived from an EMBL/GenBank/DDBJ whole genome shotgun (WGS) entry which is preliminary data.</text>
</comment>
<dbReference type="GO" id="GO:0005634">
    <property type="term" value="C:nucleus"/>
    <property type="evidence" value="ECO:0007669"/>
    <property type="project" value="TreeGrafter"/>
</dbReference>
<protein>
    <submittedName>
        <fullName evidence="3">26S proteasome regulatory subunit 4</fullName>
    </submittedName>
</protein>